<reference evidence="19 20" key="1">
    <citation type="submission" date="2022-10" db="EMBL/GenBank/DDBJ databases">
        <title>Alteromonas sp. chi3 Genome sequencing.</title>
        <authorList>
            <person name="Park S."/>
        </authorList>
    </citation>
    <scope>NUCLEOTIDE SEQUENCE [LARGE SCALE GENOMIC DNA]</scope>
    <source>
        <strain evidence="20">chi3</strain>
    </source>
</reference>
<sequence>MKDLPLILPLKASSRILSGILFVFATTNFVIAAEQPGDDKQDTQAHATTTRQGGLIARPSVFSRRFEADKQLLGNAFAITQYKRNYFLPFTYTDNPNALGNAGLNTDNVDNKEAKFQISIKLPLYTRTESVEGVYFGFTLTSFWQLYNNEVSKPFRETNYEPEIFYQWNTGIKILGIDFNALQLGFNHMSNGQSEERSRSWNRIMLTNLFSDADDIYYLRTWYRIPEDAKTSPDDPTGDDNPNINDYYGRIEIGYGTRFGRWGLLTRLRNNLSWDNNRGSVELSLSYPLSPRYELALQYFNGYGDSLIDYNRRQNRIGIGFQLTSF</sequence>
<dbReference type="RefSeq" id="WP_273642568.1">
    <property type="nucleotide sequence ID" value="NZ_JAQQXP010000003.1"/>
</dbReference>
<evidence type="ECO:0000256" key="8">
    <source>
        <dbReference type="ARBA" id="ARBA00022452"/>
    </source>
</evidence>
<comment type="subcellular location">
    <subcellularLocation>
        <location evidence="18">Cell outer membrane</location>
        <topology evidence="18">Multi-pass membrane protein</topology>
    </subcellularLocation>
    <text evidence="18">One of the very few enzymes located there.</text>
</comment>
<keyword evidence="11" id="KW-0732">Signal</keyword>
<evidence type="ECO:0000256" key="12">
    <source>
        <dbReference type="ARBA" id="ARBA00022801"/>
    </source>
</evidence>
<evidence type="ECO:0000256" key="17">
    <source>
        <dbReference type="ARBA" id="ARBA00023237"/>
    </source>
</evidence>
<dbReference type="PRINTS" id="PR01486">
    <property type="entry name" value="PHPHLIPASEA1"/>
</dbReference>
<comment type="catalytic activity">
    <reaction evidence="1 18">
        <text>a 1,2-diacyl-sn-glycero-3-phosphocholine + H2O = a 2-acyl-sn-glycero-3-phosphocholine + a fatty acid + H(+)</text>
        <dbReference type="Rhea" id="RHEA:18689"/>
        <dbReference type="ChEBI" id="CHEBI:15377"/>
        <dbReference type="ChEBI" id="CHEBI:15378"/>
        <dbReference type="ChEBI" id="CHEBI:28868"/>
        <dbReference type="ChEBI" id="CHEBI:57643"/>
        <dbReference type="ChEBI" id="CHEBI:57875"/>
        <dbReference type="EC" id="3.1.1.32"/>
    </reaction>
</comment>
<evidence type="ECO:0000256" key="1">
    <source>
        <dbReference type="ARBA" id="ARBA00000111"/>
    </source>
</evidence>
<comment type="subunit">
    <text evidence="4 18">Homodimer; dimerization is reversible, and the dimeric form is the active one.</text>
</comment>
<evidence type="ECO:0000256" key="16">
    <source>
        <dbReference type="ARBA" id="ARBA00023136"/>
    </source>
</evidence>
<keyword evidence="14 18" id="KW-0442">Lipid degradation</keyword>
<evidence type="ECO:0000256" key="5">
    <source>
        <dbReference type="ARBA" id="ARBA00013179"/>
    </source>
</evidence>
<evidence type="ECO:0000313" key="20">
    <source>
        <dbReference type="Proteomes" id="UP001218788"/>
    </source>
</evidence>
<evidence type="ECO:0000256" key="14">
    <source>
        <dbReference type="ARBA" id="ARBA00022963"/>
    </source>
</evidence>
<keyword evidence="13 18" id="KW-0106">Calcium</keyword>
<comment type="catalytic activity">
    <reaction evidence="2 18">
        <text>a 1,2-diacyl-sn-glycero-3-phosphocholine + H2O = a 1-acyl-sn-glycero-3-phosphocholine + a fatty acid + H(+)</text>
        <dbReference type="Rhea" id="RHEA:15801"/>
        <dbReference type="ChEBI" id="CHEBI:15377"/>
        <dbReference type="ChEBI" id="CHEBI:15378"/>
        <dbReference type="ChEBI" id="CHEBI:28868"/>
        <dbReference type="ChEBI" id="CHEBI:57643"/>
        <dbReference type="ChEBI" id="CHEBI:58168"/>
        <dbReference type="EC" id="3.1.1.4"/>
    </reaction>
</comment>
<evidence type="ECO:0000313" key="19">
    <source>
        <dbReference type="EMBL" id="MDC8832712.1"/>
    </source>
</evidence>
<dbReference type="Gene3D" id="2.40.230.10">
    <property type="entry name" value="Phospholipase A1"/>
    <property type="match status" value="1"/>
</dbReference>
<keyword evidence="9" id="KW-0812">Transmembrane</keyword>
<evidence type="ECO:0000256" key="9">
    <source>
        <dbReference type="ARBA" id="ARBA00022692"/>
    </source>
</evidence>
<evidence type="ECO:0000256" key="15">
    <source>
        <dbReference type="ARBA" id="ARBA00023098"/>
    </source>
</evidence>
<evidence type="ECO:0000256" key="13">
    <source>
        <dbReference type="ARBA" id="ARBA00022837"/>
    </source>
</evidence>
<keyword evidence="17 18" id="KW-0998">Cell outer membrane</keyword>
<dbReference type="PANTHER" id="PTHR40457">
    <property type="entry name" value="PHOSPHOLIPASE A1"/>
    <property type="match status" value="1"/>
</dbReference>
<evidence type="ECO:0000256" key="11">
    <source>
        <dbReference type="ARBA" id="ARBA00022729"/>
    </source>
</evidence>
<dbReference type="InterPro" id="IPR003187">
    <property type="entry name" value="PLipase_A1"/>
</dbReference>
<organism evidence="19 20">
    <name type="scientific">Alteromonas gilva</name>
    <dbReference type="NCBI Taxonomy" id="2987522"/>
    <lineage>
        <taxon>Bacteria</taxon>
        <taxon>Pseudomonadati</taxon>
        <taxon>Pseudomonadota</taxon>
        <taxon>Gammaproteobacteria</taxon>
        <taxon>Alteromonadales</taxon>
        <taxon>Alteromonadaceae</taxon>
        <taxon>Alteromonas/Salinimonas group</taxon>
        <taxon>Alteromonas</taxon>
    </lineage>
</organism>
<keyword evidence="16" id="KW-0472">Membrane</keyword>
<keyword evidence="20" id="KW-1185">Reference proteome</keyword>
<comment type="function">
    <text evidence="18">Hydrolysis of phosphatidylcholine with phospholipase A2 (EC 3.1.1.4) and phospholipase A1 (EC 3.1.1.32) activities.</text>
</comment>
<dbReference type="EC" id="3.1.1.32" evidence="5 18"/>
<keyword evidence="12 18" id="KW-0378">Hydrolase</keyword>
<evidence type="ECO:0000256" key="7">
    <source>
        <dbReference type="ARBA" id="ARBA00021726"/>
    </source>
</evidence>
<keyword evidence="8" id="KW-1134">Transmembrane beta strand</keyword>
<dbReference type="Proteomes" id="UP001218788">
    <property type="component" value="Unassembled WGS sequence"/>
</dbReference>
<keyword evidence="15 18" id="KW-0443">Lipid metabolism</keyword>
<dbReference type="SUPFAM" id="SSF56931">
    <property type="entry name" value="Outer membrane phospholipase A (OMPLA)"/>
    <property type="match status" value="1"/>
</dbReference>
<dbReference type="EMBL" id="JAQQXP010000003">
    <property type="protein sequence ID" value="MDC8832712.1"/>
    <property type="molecule type" value="Genomic_DNA"/>
</dbReference>
<dbReference type="EC" id="3.1.1.4" evidence="6 18"/>
<evidence type="ECO:0000256" key="6">
    <source>
        <dbReference type="ARBA" id="ARBA00013278"/>
    </source>
</evidence>
<gene>
    <name evidence="19" type="ORF">OIK42_18305</name>
</gene>
<proteinExistence type="inferred from homology"/>
<dbReference type="PANTHER" id="PTHR40457:SF1">
    <property type="entry name" value="PHOSPHOLIPASE A1"/>
    <property type="match status" value="1"/>
</dbReference>
<evidence type="ECO:0000256" key="2">
    <source>
        <dbReference type="ARBA" id="ARBA00001604"/>
    </source>
</evidence>
<dbReference type="InterPro" id="IPR036541">
    <property type="entry name" value="PLipase_A1_sf"/>
</dbReference>
<evidence type="ECO:0000256" key="10">
    <source>
        <dbReference type="ARBA" id="ARBA00022723"/>
    </source>
</evidence>
<protein>
    <recommendedName>
        <fullName evidence="7 18">Phospholipase A1</fullName>
        <ecNumber evidence="5 18">3.1.1.32</ecNumber>
        <ecNumber evidence="6 18">3.1.1.4</ecNumber>
    </recommendedName>
    <alternativeName>
        <fullName evidence="18">Phosphatidylcholine 1-acylhydrolase</fullName>
    </alternativeName>
</protein>
<comment type="caution">
    <text evidence="19">The sequence shown here is derived from an EMBL/GenBank/DDBJ whole genome shotgun (WGS) entry which is preliminary data.</text>
</comment>
<evidence type="ECO:0000256" key="3">
    <source>
        <dbReference type="ARBA" id="ARBA00010525"/>
    </source>
</evidence>
<keyword evidence="10 18" id="KW-0479">Metal-binding</keyword>
<accession>A0ABT5L769</accession>
<dbReference type="Pfam" id="PF02253">
    <property type="entry name" value="PLA1"/>
    <property type="match status" value="1"/>
</dbReference>
<name>A0ABT5L769_9ALTE</name>
<evidence type="ECO:0000256" key="4">
    <source>
        <dbReference type="ARBA" id="ARBA00011702"/>
    </source>
</evidence>
<comment type="similarity">
    <text evidence="3 18">Belongs to the phospholipase A1 family.</text>
</comment>
<evidence type="ECO:0000256" key="18">
    <source>
        <dbReference type="RuleBase" id="RU366027"/>
    </source>
</evidence>
<comment type="cofactor">
    <cofactor evidence="18">
        <name>Ca(2+)</name>
        <dbReference type="ChEBI" id="CHEBI:29108"/>
    </cofactor>
    <text evidence="18">Binds 1 Ca(2+) ion per monomer. In the dimeric form the Ca(2+) is bound by different amino acids with binding of each Ca(2+) shared with ligands coming from each monomer. The Ca(2+) ion may have a role in catalysis.</text>
</comment>